<proteinExistence type="predicted"/>
<evidence type="ECO:0000313" key="2">
    <source>
        <dbReference type="EMBL" id="CAB4131742.1"/>
    </source>
</evidence>
<gene>
    <name evidence="2" type="ORF">UFOVP131_13</name>
</gene>
<protein>
    <submittedName>
        <fullName evidence="2">Uncharacterized protein</fullName>
    </submittedName>
</protein>
<accession>A0A6J5LDV1</accession>
<sequence length="130" mass="14561">MAKQTNATLQAALAQLQGELQNERAMRAADERLHANDVAQYKATVAGQERQLKDERESHNLTRDVLHSTELELAKTRGYLDAMQDAQPPVMVPQSREGHLASYADGSRSVSAGWRNDGYGQTPNKSWWLR</sequence>
<reference evidence="2" key="1">
    <citation type="submission" date="2020-04" db="EMBL/GenBank/DDBJ databases">
        <authorList>
            <person name="Chiriac C."/>
            <person name="Salcher M."/>
            <person name="Ghai R."/>
            <person name="Kavagutti S V."/>
        </authorList>
    </citation>
    <scope>NUCLEOTIDE SEQUENCE</scope>
</reference>
<dbReference type="EMBL" id="LR796252">
    <property type="protein sequence ID" value="CAB4131742.1"/>
    <property type="molecule type" value="Genomic_DNA"/>
</dbReference>
<name>A0A6J5LDV1_9CAUD</name>
<feature type="coiled-coil region" evidence="1">
    <location>
        <begin position="6"/>
        <end position="58"/>
    </location>
</feature>
<keyword evidence="1" id="KW-0175">Coiled coil</keyword>
<evidence type="ECO:0000256" key="1">
    <source>
        <dbReference type="SAM" id="Coils"/>
    </source>
</evidence>
<organism evidence="2">
    <name type="scientific">uncultured Caudovirales phage</name>
    <dbReference type="NCBI Taxonomy" id="2100421"/>
    <lineage>
        <taxon>Viruses</taxon>
        <taxon>Duplodnaviria</taxon>
        <taxon>Heunggongvirae</taxon>
        <taxon>Uroviricota</taxon>
        <taxon>Caudoviricetes</taxon>
        <taxon>Peduoviridae</taxon>
        <taxon>Maltschvirus</taxon>
        <taxon>Maltschvirus maltsch</taxon>
    </lineage>
</organism>